<reference evidence="3" key="2">
    <citation type="journal article" date="2015" name="Sci. Rep.">
        <title>Genetic analysis of capsular polysaccharide synthesis gene clusters in 79 capsular types of Klebsiella spp.</title>
        <authorList>
            <person name="Pan Y.J."/>
            <person name="Lin T.L."/>
            <person name="Chen C.T."/>
            <person name="Chen Y.Y."/>
            <person name="Hsieh P.F."/>
            <person name="Hsu C.R."/>
            <person name="Wu M.C."/>
            <person name="Wang J.T."/>
        </authorList>
    </citation>
    <scope>NUCLEOTIDE SEQUENCE</scope>
    <source>
        <strain evidence="3">1754/49</strain>
    </source>
</reference>
<dbReference type="EMBL" id="AB924558">
    <property type="protein sequence ID" value="BAT23376.1"/>
    <property type="molecule type" value="Genomic_DNA"/>
</dbReference>
<accession>A0A0P0YQD0</accession>
<protein>
    <submittedName>
        <fullName evidence="3">Glycosyl transferase</fullName>
    </submittedName>
</protein>
<organism evidence="3">
    <name type="scientific">Klebsiella sp. 1754/49</name>
    <dbReference type="NCBI Taxonomy" id="1497799"/>
    <lineage>
        <taxon>Bacteria</taxon>
        <taxon>Pseudomonadati</taxon>
        <taxon>Pseudomonadota</taxon>
        <taxon>Gammaproteobacteria</taxon>
        <taxon>Enterobacterales</taxon>
        <taxon>Enterobacteriaceae</taxon>
        <taxon>Klebsiella/Raoultella group</taxon>
        <taxon>Klebsiella</taxon>
    </lineage>
</organism>
<sequence length="372" mass="43940">MRKTKIVISGVNMVDSGILSIFQEMITAFGKRDDVKVICLVNNKQLFSHVTSANIKYIEFGHIKKSWLNRLFFEFITSYALSKRIKADLWVCLHDITANVITKKRFVYCHNPSPFYKSNLREFKLDKKFYLFSKFYKYLYKINIKKNSAIIVQQTWIADKFHQWFNVNDIIVSKPESTKISTSIKYSRDYNREKLRLFYPAYPRVFKNIELLIDTMHFMKIHHPAYYEKIEITLTFDNGVSLYGDNMIQKAKELELNNIHFSGFVSRDKVYEMYKTEADALIFPSKLETWGLPISEAKMYNLPIIVANFDYAQETVGDYPYAIFFENEKIELADVLISFIDGKDNFSKTKKIYSKWHQCDSYDELVSHMLKA</sequence>
<dbReference type="AlphaFoldDB" id="A0A0P0YQD0"/>
<gene>
    <name evidence="3" type="primary">wckF</name>
</gene>
<reference evidence="3" key="1">
    <citation type="submission" date="2014-04" db="EMBL/GenBank/DDBJ databases">
        <authorList>
            <person name="Harrison E."/>
        </authorList>
    </citation>
    <scope>NUCLEOTIDE SEQUENCE</scope>
    <source>
        <strain evidence="3">1754/49</strain>
    </source>
</reference>
<dbReference type="PANTHER" id="PTHR46401:SF2">
    <property type="entry name" value="GLYCOSYLTRANSFERASE WBBK-RELATED"/>
    <property type="match status" value="1"/>
</dbReference>
<dbReference type="GO" id="GO:0009103">
    <property type="term" value="P:lipopolysaccharide biosynthetic process"/>
    <property type="evidence" value="ECO:0007669"/>
    <property type="project" value="TreeGrafter"/>
</dbReference>
<dbReference type="GO" id="GO:0016757">
    <property type="term" value="F:glycosyltransferase activity"/>
    <property type="evidence" value="ECO:0007669"/>
    <property type="project" value="InterPro"/>
</dbReference>
<feature type="domain" description="Glycosyl transferase family 1" evidence="2">
    <location>
        <begin position="241"/>
        <end position="343"/>
    </location>
</feature>
<keyword evidence="1 3" id="KW-0808">Transferase</keyword>
<dbReference type="Pfam" id="PF00534">
    <property type="entry name" value="Glycos_transf_1"/>
    <property type="match status" value="1"/>
</dbReference>
<dbReference type="PANTHER" id="PTHR46401">
    <property type="entry name" value="GLYCOSYLTRANSFERASE WBBK-RELATED"/>
    <property type="match status" value="1"/>
</dbReference>
<evidence type="ECO:0000313" key="3">
    <source>
        <dbReference type="EMBL" id="BAT23376.1"/>
    </source>
</evidence>
<dbReference type="SUPFAM" id="SSF53756">
    <property type="entry name" value="UDP-Glycosyltransferase/glycogen phosphorylase"/>
    <property type="match status" value="1"/>
</dbReference>
<dbReference type="InterPro" id="IPR001296">
    <property type="entry name" value="Glyco_trans_1"/>
</dbReference>
<evidence type="ECO:0000256" key="1">
    <source>
        <dbReference type="ARBA" id="ARBA00022679"/>
    </source>
</evidence>
<name>A0A0P0YQD0_9ENTR</name>
<evidence type="ECO:0000259" key="2">
    <source>
        <dbReference type="Pfam" id="PF00534"/>
    </source>
</evidence>
<dbReference type="Gene3D" id="3.40.50.2000">
    <property type="entry name" value="Glycogen Phosphorylase B"/>
    <property type="match status" value="1"/>
</dbReference>
<proteinExistence type="predicted"/>